<dbReference type="EMBL" id="CP061801">
    <property type="protein sequence ID" value="QPK02624.1"/>
    <property type="molecule type" value="Genomic_DNA"/>
</dbReference>
<dbReference type="PRINTS" id="PR00081">
    <property type="entry name" value="GDHRDH"/>
</dbReference>
<dbReference type="PANTHER" id="PTHR43477">
    <property type="entry name" value="DIHYDROANTICAPSIN 7-DEHYDROGENASE"/>
    <property type="match status" value="1"/>
</dbReference>
<dbReference type="PROSITE" id="PS00061">
    <property type="entry name" value="ADH_SHORT"/>
    <property type="match status" value="1"/>
</dbReference>
<comment type="similarity">
    <text evidence="1">Belongs to the short-chain dehydrogenases/reductases (SDR) family.</text>
</comment>
<proteinExistence type="inferred from homology"/>
<dbReference type="CDD" id="cd05233">
    <property type="entry name" value="SDR_c"/>
    <property type="match status" value="1"/>
</dbReference>
<protein>
    <submittedName>
        <fullName evidence="3">SDR family oxidoreductase</fullName>
    </submittedName>
</protein>
<dbReference type="Gene3D" id="3.40.50.720">
    <property type="entry name" value="NAD(P)-binding Rossmann-like Domain"/>
    <property type="match status" value="1"/>
</dbReference>
<sequence>MGKLDGKVAVITGGSDGIGLATAQLFSQEGATVVITGRDQSRLDSAGLHSGGKIDRVRSDISVMADIEHLCTYVKTHYGHVDILFANAGGGRPGLFTQITEEDFDFTVTTNFKGTFFTVQKLIPLMNRGSSVILTTSTLNQQGQPYVSVYSATKAAIRSLARSLAAELSDSGIRINALSPGLIDTDQARKVGMSEEMIEQSNAHLHTLIPMHRSGTADEIARGALFLASGDSSYITGSELCVDGGWAQV</sequence>
<dbReference type="InterPro" id="IPR020904">
    <property type="entry name" value="Sc_DH/Rdtase_CS"/>
</dbReference>
<evidence type="ECO:0000313" key="3">
    <source>
        <dbReference type="EMBL" id="QPK02624.1"/>
    </source>
</evidence>
<dbReference type="PRINTS" id="PR00080">
    <property type="entry name" value="SDRFAMILY"/>
</dbReference>
<keyword evidence="2" id="KW-0560">Oxidoreductase</keyword>
<evidence type="ECO:0000256" key="2">
    <source>
        <dbReference type="ARBA" id="ARBA00023002"/>
    </source>
</evidence>
<name>A0A7T0E017_9ENTR</name>
<evidence type="ECO:0000256" key="1">
    <source>
        <dbReference type="ARBA" id="ARBA00006484"/>
    </source>
</evidence>
<organism evidence="3">
    <name type="scientific">Enterobacter mori</name>
    <dbReference type="NCBI Taxonomy" id="539813"/>
    <lineage>
        <taxon>Bacteria</taxon>
        <taxon>Pseudomonadati</taxon>
        <taxon>Pseudomonadota</taxon>
        <taxon>Gammaproteobacteria</taxon>
        <taxon>Enterobacterales</taxon>
        <taxon>Enterobacteriaceae</taxon>
        <taxon>Enterobacter</taxon>
    </lineage>
</organism>
<dbReference type="Pfam" id="PF13561">
    <property type="entry name" value="adh_short_C2"/>
    <property type="match status" value="1"/>
</dbReference>
<dbReference type="SUPFAM" id="SSF51735">
    <property type="entry name" value="NAD(P)-binding Rossmann-fold domains"/>
    <property type="match status" value="1"/>
</dbReference>
<dbReference type="AlphaFoldDB" id="A0A7T0E017"/>
<dbReference type="InterPro" id="IPR036291">
    <property type="entry name" value="NAD(P)-bd_dom_sf"/>
</dbReference>
<dbReference type="InterPro" id="IPR002347">
    <property type="entry name" value="SDR_fam"/>
</dbReference>
<dbReference type="GO" id="GO:0016491">
    <property type="term" value="F:oxidoreductase activity"/>
    <property type="evidence" value="ECO:0007669"/>
    <property type="project" value="UniProtKB-KW"/>
</dbReference>
<dbReference type="InterPro" id="IPR051122">
    <property type="entry name" value="SDR_DHRS6-like"/>
</dbReference>
<reference evidence="3" key="1">
    <citation type="submission" date="2020-09" db="EMBL/GenBank/DDBJ databases">
        <title>First Report of a novel Colistin-Resistant species of Enterobacter cloacae complex Producing MCR-5 isolated from hospital sewage water.</title>
        <authorList>
            <person name="Zhou K."/>
        </authorList>
    </citation>
    <scope>NUCLEOTIDE SEQUENCE [LARGE SCALE GENOMIC DNA]</scope>
    <source>
        <strain evidence="3">HSW1412</strain>
    </source>
</reference>
<dbReference type="PANTHER" id="PTHR43477:SF1">
    <property type="entry name" value="DIHYDROANTICAPSIN 7-DEHYDROGENASE"/>
    <property type="match status" value="1"/>
</dbReference>
<accession>A0A7T0E017</accession>
<gene>
    <name evidence="3" type="ORF">IDM36_11190</name>
</gene>
<dbReference type="FunFam" id="3.40.50.720:FF:000084">
    <property type="entry name" value="Short-chain dehydrogenase reductase"/>
    <property type="match status" value="1"/>
</dbReference>